<sequence>MAGHVVNVKQGWLRGTTMSSTVGGSYIVFKGIPFAASPVGNLRFADPHPPEPWTGVRDAIQERSKCIQIDGVTSTVDGDEDCLYLNVTTTSLKGSRPVMVWIHGGGFMVGDGSLDSYGPDYLMKTDIVLVSIQYRLGVFGFLQLDHEVVPGNAGLKDQVAALKWVKDNIAQFGGDPNNITIFGESAGSASVHFHLLSPLSKGLFHKAIMQSGVTLNPWIDCTTSLGPAHLLTATLGRETTDPHEIVEHLRKVPAEKLLYAQGEACTPEDKFHFLVSFRPCVDDKSQQPFMPKLPQDLVENSVDVPVIIGYNTHEGILSLMETTEKSPLELLQDDFEIAVSQDLIAKDPSKISEVAKEIRDFYFKDQEITKEMINEYVQYYGDVHFVNGILKVVEYHQRRKGPTYLYRFSYDSPKSLVKIEGVEGAAHTDDIPYIFYSARFSERLKLEPNSVEQTISDRMVRMWTDFAKTGNPTPQIDDLITVKWDPVTRTDKNYLQIGAELSAGVNPNPEVQELFKRIFDIVNRQ</sequence>
<dbReference type="EC" id="3.1.1.-" evidence="6"/>
<evidence type="ECO:0000256" key="4">
    <source>
        <dbReference type="ARBA" id="ARBA00023157"/>
    </source>
</evidence>
<evidence type="ECO:0000256" key="6">
    <source>
        <dbReference type="RuleBase" id="RU361235"/>
    </source>
</evidence>
<evidence type="ECO:0000313" key="8">
    <source>
        <dbReference type="Proteomes" id="UP000829291"/>
    </source>
</evidence>
<dbReference type="InterPro" id="IPR019826">
    <property type="entry name" value="Carboxylesterase_B_AS"/>
</dbReference>
<dbReference type="PANTHER" id="PTHR43142">
    <property type="entry name" value="CARBOXYLIC ESTER HYDROLASE"/>
    <property type="match status" value="1"/>
</dbReference>
<comment type="similarity">
    <text evidence="1 6">Belongs to the type-B carboxylesterase/lipase family.</text>
</comment>
<name>A0ABM3GMQ9_NEOLC</name>
<keyword evidence="4" id="KW-1015">Disulfide bond</keyword>
<dbReference type="Pfam" id="PF00135">
    <property type="entry name" value="COesterase"/>
    <property type="match status" value="1"/>
</dbReference>
<dbReference type="Proteomes" id="UP000829291">
    <property type="component" value="Chromosome 7"/>
</dbReference>
<organism evidence="8 9">
    <name type="scientific">Neodiprion lecontei</name>
    <name type="common">Redheaded pine sawfly</name>
    <dbReference type="NCBI Taxonomy" id="441921"/>
    <lineage>
        <taxon>Eukaryota</taxon>
        <taxon>Metazoa</taxon>
        <taxon>Ecdysozoa</taxon>
        <taxon>Arthropoda</taxon>
        <taxon>Hexapoda</taxon>
        <taxon>Insecta</taxon>
        <taxon>Pterygota</taxon>
        <taxon>Neoptera</taxon>
        <taxon>Endopterygota</taxon>
        <taxon>Hymenoptera</taxon>
        <taxon>Tenthredinoidea</taxon>
        <taxon>Diprionidae</taxon>
        <taxon>Diprioninae</taxon>
        <taxon>Neodiprion</taxon>
    </lineage>
</organism>
<keyword evidence="2" id="KW-0719">Serine esterase</keyword>
<dbReference type="SUPFAM" id="SSF53474">
    <property type="entry name" value="alpha/beta-Hydrolases"/>
    <property type="match status" value="1"/>
</dbReference>
<protein>
    <recommendedName>
        <fullName evidence="6">Carboxylic ester hydrolase</fullName>
        <ecNumber evidence="6">3.1.1.-</ecNumber>
    </recommendedName>
</protein>
<dbReference type="GeneID" id="107225473"/>
<keyword evidence="5" id="KW-0325">Glycoprotein</keyword>
<evidence type="ECO:0000259" key="7">
    <source>
        <dbReference type="Pfam" id="PF00135"/>
    </source>
</evidence>
<proteinExistence type="inferred from homology"/>
<evidence type="ECO:0000256" key="1">
    <source>
        <dbReference type="ARBA" id="ARBA00005964"/>
    </source>
</evidence>
<evidence type="ECO:0000313" key="9">
    <source>
        <dbReference type="RefSeq" id="XP_046601551.1"/>
    </source>
</evidence>
<evidence type="ECO:0000256" key="3">
    <source>
        <dbReference type="ARBA" id="ARBA00022801"/>
    </source>
</evidence>
<feature type="domain" description="Carboxylesterase type B" evidence="7">
    <location>
        <begin position="4"/>
        <end position="502"/>
    </location>
</feature>
<dbReference type="RefSeq" id="XP_046601551.1">
    <property type="nucleotide sequence ID" value="XM_046745595.1"/>
</dbReference>
<gene>
    <name evidence="9" type="primary">LOC107225473</name>
</gene>
<evidence type="ECO:0000256" key="2">
    <source>
        <dbReference type="ARBA" id="ARBA00022487"/>
    </source>
</evidence>
<keyword evidence="8" id="KW-1185">Reference proteome</keyword>
<evidence type="ECO:0000256" key="5">
    <source>
        <dbReference type="ARBA" id="ARBA00023180"/>
    </source>
</evidence>
<dbReference type="PROSITE" id="PS00122">
    <property type="entry name" value="CARBOXYLESTERASE_B_1"/>
    <property type="match status" value="1"/>
</dbReference>
<dbReference type="CDD" id="cd00312">
    <property type="entry name" value="Esterase_lipase"/>
    <property type="match status" value="1"/>
</dbReference>
<dbReference type="Gene3D" id="3.40.50.1820">
    <property type="entry name" value="alpha/beta hydrolase"/>
    <property type="match status" value="1"/>
</dbReference>
<dbReference type="PANTHER" id="PTHR43142:SF1">
    <property type="entry name" value="CARBOXYLIC ESTER HYDROLASE"/>
    <property type="match status" value="1"/>
</dbReference>
<accession>A0ABM3GMQ9</accession>
<keyword evidence="3 6" id="KW-0378">Hydrolase</keyword>
<reference evidence="9" key="1">
    <citation type="submission" date="2025-08" db="UniProtKB">
        <authorList>
            <consortium name="RefSeq"/>
        </authorList>
    </citation>
    <scope>IDENTIFICATION</scope>
    <source>
        <tissue evidence="9">Thorax and Abdomen</tissue>
    </source>
</reference>
<dbReference type="InterPro" id="IPR029058">
    <property type="entry name" value="AB_hydrolase_fold"/>
</dbReference>
<dbReference type="InterPro" id="IPR002018">
    <property type="entry name" value="CarbesteraseB"/>
</dbReference>